<organism evidence="5">
    <name type="scientific">Florenciella parvula</name>
    <dbReference type="NCBI Taxonomy" id="236787"/>
    <lineage>
        <taxon>Eukaryota</taxon>
        <taxon>Sar</taxon>
        <taxon>Stramenopiles</taxon>
        <taxon>Ochrophyta</taxon>
        <taxon>Dictyochophyceae</taxon>
        <taxon>Florenciellales</taxon>
        <taxon>Florenciella</taxon>
    </lineage>
</organism>
<evidence type="ECO:0000259" key="4">
    <source>
        <dbReference type="PROSITE" id="PS51263"/>
    </source>
</evidence>
<dbReference type="InterPro" id="IPR002108">
    <property type="entry name" value="ADF-H"/>
</dbReference>
<dbReference type="PROSITE" id="PS51263">
    <property type="entry name" value="ADF_H"/>
    <property type="match status" value="1"/>
</dbReference>
<dbReference type="InterPro" id="IPR029006">
    <property type="entry name" value="ADF-H/Gelsolin-like_dom_sf"/>
</dbReference>
<dbReference type="Gene3D" id="3.40.20.10">
    <property type="entry name" value="Severin"/>
    <property type="match status" value="1"/>
</dbReference>
<accession>A0A7S2C4C5</accession>
<dbReference type="Pfam" id="PF00241">
    <property type="entry name" value="Cofilin_ADF"/>
    <property type="match status" value="1"/>
</dbReference>
<comment type="similarity">
    <text evidence="1">Belongs to the actin-binding proteins ADF family.</text>
</comment>
<evidence type="ECO:0000256" key="3">
    <source>
        <dbReference type="SAM" id="MobiDB-lite"/>
    </source>
</evidence>
<dbReference type="GO" id="GO:0015629">
    <property type="term" value="C:actin cytoskeleton"/>
    <property type="evidence" value="ECO:0007669"/>
    <property type="project" value="InterPro"/>
</dbReference>
<feature type="compositionally biased region" description="Basic and acidic residues" evidence="3">
    <location>
        <begin position="11"/>
        <end position="24"/>
    </location>
</feature>
<keyword evidence="2" id="KW-0009">Actin-binding</keyword>
<dbReference type="SUPFAM" id="SSF55753">
    <property type="entry name" value="Actin depolymerizing proteins"/>
    <property type="match status" value="1"/>
</dbReference>
<reference evidence="5" key="1">
    <citation type="submission" date="2021-01" db="EMBL/GenBank/DDBJ databases">
        <authorList>
            <person name="Corre E."/>
            <person name="Pelletier E."/>
            <person name="Niang G."/>
            <person name="Scheremetjew M."/>
            <person name="Finn R."/>
            <person name="Kale V."/>
            <person name="Holt S."/>
            <person name="Cochrane G."/>
            <person name="Meng A."/>
            <person name="Brown T."/>
            <person name="Cohen L."/>
        </authorList>
    </citation>
    <scope>NUCLEOTIDE SEQUENCE</scope>
    <source>
        <strain evidence="5">RCC1693</strain>
    </source>
</reference>
<dbReference type="CDD" id="cd11286">
    <property type="entry name" value="ADF_cofilin_like"/>
    <property type="match status" value="1"/>
</dbReference>
<dbReference type="EMBL" id="HBGT01015642">
    <property type="protein sequence ID" value="CAD9414659.1"/>
    <property type="molecule type" value="Transcribed_RNA"/>
</dbReference>
<name>A0A7S2C4C5_9STRA</name>
<dbReference type="SMART" id="SM00102">
    <property type="entry name" value="ADF"/>
    <property type="match status" value="1"/>
</dbReference>
<proteinExistence type="inferred from homology"/>
<dbReference type="GO" id="GO:0030042">
    <property type="term" value="P:actin filament depolymerization"/>
    <property type="evidence" value="ECO:0007669"/>
    <property type="project" value="InterPro"/>
</dbReference>
<gene>
    <name evidence="5" type="ORF">FPAR1323_LOCUS8349</name>
</gene>
<dbReference type="InterPro" id="IPR017904">
    <property type="entry name" value="ADF/Cofilin"/>
</dbReference>
<dbReference type="PANTHER" id="PTHR11913">
    <property type="entry name" value="COFILIN-RELATED"/>
    <property type="match status" value="1"/>
</dbReference>
<evidence type="ECO:0000256" key="1">
    <source>
        <dbReference type="ARBA" id="ARBA00006844"/>
    </source>
</evidence>
<protein>
    <recommendedName>
        <fullName evidence="4">ADF-H domain-containing protein</fullName>
    </recommendedName>
</protein>
<dbReference type="GO" id="GO:0003779">
    <property type="term" value="F:actin binding"/>
    <property type="evidence" value="ECO:0007669"/>
    <property type="project" value="UniProtKB-KW"/>
</dbReference>
<feature type="domain" description="ADF-H" evidence="4">
    <location>
        <begin position="27"/>
        <end position="161"/>
    </location>
</feature>
<sequence>MAASEPAPIENHLKTGGEQKECQGKGKAGTVSDECYPAFEQMKIRRKHKYIIFKIDTDTEAIVIEKTGAKKATLEEFKASLPFSECRYCVYEHEYTTHDGRPTDKIFFMSWMPNNATPYGKMAYAEAKGVIRGLLDGVFDSSVTALEQIEVAFGITEDEGEESDGDPDDW</sequence>
<dbReference type="AlphaFoldDB" id="A0A7S2C4C5"/>
<evidence type="ECO:0000256" key="2">
    <source>
        <dbReference type="ARBA" id="ARBA00023203"/>
    </source>
</evidence>
<evidence type="ECO:0000313" key="5">
    <source>
        <dbReference type="EMBL" id="CAD9414659.1"/>
    </source>
</evidence>
<feature type="region of interest" description="Disordered" evidence="3">
    <location>
        <begin position="1"/>
        <end position="30"/>
    </location>
</feature>